<protein>
    <recommendedName>
        <fullName evidence="7">Peptidase M20 dimerisation domain-containing protein</fullName>
    </recommendedName>
</protein>
<reference evidence="8 9" key="1">
    <citation type="journal article" date="2015" name="Nature">
        <title>rRNA introns, odd ribosomes, and small enigmatic genomes across a large radiation of phyla.</title>
        <authorList>
            <person name="Brown C.T."/>
            <person name="Hug L.A."/>
            <person name="Thomas B.C."/>
            <person name="Sharon I."/>
            <person name="Castelle C.J."/>
            <person name="Singh A."/>
            <person name="Wilkins M.J."/>
            <person name="Williams K.H."/>
            <person name="Banfield J.F."/>
        </authorList>
    </citation>
    <scope>NUCLEOTIDE SEQUENCE [LARGE SCALE GENOMIC DNA]</scope>
</reference>
<evidence type="ECO:0000256" key="1">
    <source>
        <dbReference type="ARBA" id="ARBA00001947"/>
    </source>
</evidence>
<dbReference type="SUPFAM" id="SSF53187">
    <property type="entry name" value="Zn-dependent exopeptidases"/>
    <property type="match status" value="1"/>
</dbReference>
<comment type="similarity">
    <text evidence="2">Belongs to the peptidase M20A family.</text>
</comment>
<dbReference type="PANTHER" id="PTHR43808">
    <property type="entry name" value="ACETYLORNITHINE DEACETYLASE"/>
    <property type="match status" value="1"/>
</dbReference>
<dbReference type="GO" id="GO:0016787">
    <property type="term" value="F:hydrolase activity"/>
    <property type="evidence" value="ECO:0007669"/>
    <property type="project" value="UniProtKB-KW"/>
</dbReference>
<feature type="region of interest" description="Disordered" evidence="6">
    <location>
        <begin position="1"/>
        <end position="25"/>
    </location>
</feature>
<evidence type="ECO:0000256" key="2">
    <source>
        <dbReference type="ARBA" id="ARBA00006247"/>
    </source>
</evidence>
<comment type="caution">
    <text evidence="8">The sequence shown here is derived from an EMBL/GenBank/DDBJ whole genome shotgun (WGS) entry which is preliminary data.</text>
</comment>
<keyword evidence="4" id="KW-0378">Hydrolase</keyword>
<dbReference type="PANTHER" id="PTHR43808:SF8">
    <property type="entry name" value="PEPTIDASE M20 DIMERISATION DOMAIN-CONTAINING PROTEIN"/>
    <property type="match status" value="1"/>
</dbReference>
<dbReference type="PROSITE" id="PS00758">
    <property type="entry name" value="ARGE_DAPE_CPG2_1"/>
    <property type="match status" value="1"/>
</dbReference>
<name>A0A0F9ZMB8_9BACT</name>
<feature type="compositionally biased region" description="Basic and acidic residues" evidence="6">
    <location>
        <begin position="1"/>
        <end position="13"/>
    </location>
</feature>
<dbReference type="STRING" id="1618566.UR35_C0002G0112"/>
<feature type="domain" description="Peptidase M20 dimerisation" evidence="7">
    <location>
        <begin position="208"/>
        <end position="307"/>
    </location>
</feature>
<evidence type="ECO:0000256" key="4">
    <source>
        <dbReference type="ARBA" id="ARBA00022801"/>
    </source>
</evidence>
<dbReference type="Gene3D" id="3.40.630.10">
    <property type="entry name" value="Zn peptidases"/>
    <property type="match status" value="1"/>
</dbReference>
<dbReference type="GO" id="GO:0046872">
    <property type="term" value="F:metal ion binding"/>
    <property type="evidence" value="ECO:0007669"/>
    <property type="project" value="UniProtKB-KW"/>
</dbReference>
<sequence length="410" mass="46094">METRRPVKPESGDHSPSPTQRNGVSMNQFIDTEMKVKNINTTEILKTLVSIPSWVDGKTNEIKVGNWIVDFLKENSKLKVTKQNIGNGRFNILAQNSNKIDVLVTGHMDTVQPNSGWTRNPIKPEVVGNKLYGLGTTDMKSGIAIMLYLTTLAKLKNNAGFLFYCDEEYDFLGMKSFIKYCKVRPCNIKPKLIISLDGEGLQIENSCRGLIELKIKAQGKAGHAANPKSGINAITESFKVINNLKKWLKTFRSKELGNSTLNIAYINGGGDQGNIIAEKCEYIVEIRVANENLDATKVKDFIIKESENLSLKIDEVKVRHDLGNWITKKEDLKEIIKISDNKNVKSAKKSGYIDIQMLWQEFNKIPTFSFGAGEKGMSHRADEYVQISNINKAQKFFEKLLTNKILSVVK</sequence>
<dbReference type="InterPro" id="IPR036264">
    <property type="entry name" value="Bact_exopeptidase_dim_dom"/>
</dbReference>
<dbReference type="InterPro" id="IPR001261">
    <property type="entry name" value="ArgE/DapE_CS"/>
</dbReference>
<accession>A0A0F9ZMB8</accession>
<gene>
    <name evidence="8" type="ORF">UR35_C0002G0112</name>
</gene>
<dbReference type="EMBL" id="LBOW01000002">
    <property type="protein sequence ID" value="KKP45279.1"/>
    <property type="molecule type" value="Genomic_DNA"/>
</dbReference>
<evidence type="ECO:0000256" key="5">
    <source>
        <dbReference type="ARBA" id="ARBA00022833"/>
    </source>
</evidence>
<evidence type="ECO:0000259" key="7">
    <source>
        <dbReference type="Pfam" id="PF07687"/>
    </source>
</evidence>
<evidence type="ECO:0000256" key="3">
    <source>
        <dbReference type="ARBA" id="ARBA00022723"/>
    </source>
</evidence>
<evidence type="ECO:0000313" key="8">
    <source>
        <dbReference type="EMBL" id="KKP45279.1"/>
    </source>
</evidence>
<evidence type="ECO:0000256" key="6">
    <source>
        <dbReference type="SAM" id="MobiDB-lite"/>
    </source>
</evidence>
<dbReference type="Gene3D" id="3.30.70.360">
    <property type="match status" value="1"/>
</dbReference>
<dbReference type="Pfam" id="PF07687">
    <property type="entry name" value="M20_dimer"/>
    <property type="match status" value="1"/>
</dbReference>
<comment type="cofactor">
    <cofactor evidence="1">
        <name>Zn(2+)</name>
        <dbReference type="ChEBI" id="CHEBI:29105"/>
    </cofactor>
</comment>
<keyword evidence="5" id="KW-0862">Zinc</keyword>
<dbReference type="SUPFAM" id="SSF55031">
    <property type="entry name" value="Bacterial exopeptidase dimerisation domain"/>
    <property type="match status" value="1"/>
</dbReference>
<dbReference type="Pfam" id="PF01546">
    <property type="entry name" value="Peptidase_M20"/>
    <property type="match status" value="1"/>
</dbReference>
<dbReference type="InterPro" id="IPR011650">
    <property type="entry name" value="Peptidase_M20_dimer"/>
</dbReference>
<proteinExistence type="inferred from homology"/>
<dbReference type="AlphaFoldDB" id="A0A0F9ZMB8"/>
<keyword evidence="3" id="KW-0479">Metal-binding</keyword>
<dbReference type="InterPro" id="IPR002933">
    <property type="entry name" value="Peptidase_M20"/>
</dbReference>
<organism evidence="8 9">
    <name type="scientific">Candidatus Woesebacteria bacterium GW2011_GWB1_33_22</name>
    <dbReference type="NCBI Taxonomy" id="1618566"/>
    <lineage>
        <taxon>Bacteria</taxon>
        <taxon>Candidatus Woeseibacteriota</taxon>
    </lineage>
</organism>
<evidence type="ECO:0000313" key="9">
    <source>
        <dbReference type="Proteomes" id="UP000034778"/>
    </source>
</evidence>
<dbReference type="InterPro" id="IPR050072">
    <property type="entry name" value="Peptidase_M20A"/>
</dbReference>
<dbReference type="Proteomes" id="UP000034778">
    <property type="component" value="Unassembled WGS sequence"/>
</dbReference>
<feature type="compositionally biased region" description="Polar residues" evidence="6">
    <location>
        <begin position="14"/>
        <end position="25"/>
    </location>
</feature>